<dbReference type="Pfam" id="PF23055">
    <property type="entry name" value="DUF7041"/>
    <property type="match status" value="1"/>
</dbReference>
<keyword evidence="1" id="KW-0175">Coiled coil</keyword>
<dbReference type="OrthoDB" id="6433758at2759"/>
<organism evidence="3 4">
    <name type="scientific">Brassicogethes aeneus</name>
    <name type="common">Rape pollen beetle</name>
    <name type="synonym">Meligethes aeneus</name>
    <dbReference type="NCBI Taxonomy" id="1431903"/>
    <lineage>
        <taxon>Eukaryota</taxon>
        <taxon>Metazoa</taxon>
        <taxon>Ecdysozoa</taxon>
        <taxon>Arthropoda</taxon>
        <taxon>Hexapoda</taxon>
        <taxon>Insecta</taxon>
        <taxon>Pterygota</taxon>
        <taxon>Neoptera</taxon>
        <taxon>Endopterygota</taxon>
        <taxon>Coleoptera</taxon>
        <taxon>Polyphaga</taxon>
        <taxon>Cucujiformia</taxon>
        <taxon>Nitidulidae</taxon>
        <taxon>Meligethinae</taxon>
        <taxon>Brassicogethes</taxon>
    </lineage>
</organism>
<evidence type="ECO:0000313" key="4">
    <source>
        <dbReference type="Proteomes" id="UP001154078"/>
    </source>
</evidence>
<accession>A0A9P0AZ60</accession>
<dbReference type="Proteomes" id="UP001154078">
    <property type="component" value="Chromosome 2"/>
</dbReference>
<dbReference type="PANTHER" id="PTHR33327:SF3">
    <property type="entry name" value="RNA-DIRECTED DNA POLYMERASE"/>
    <property type="match status" value="1"/>
</dbReference>
<sequence>MEALQEQFQQLQKQNEALLLQLQQQQQQKLSQQDEEKKQVCQTTEPPSSEVHRVTVKLPPFWKDKPTLWFAQVEAQFMIAHITQEITKYSYVISHLDERYANEVEDLIINPPANTPYTTLKTEIIRRLSVSEERRVRQLLMEEELGDRTPSQFLRHLRSLVASSCPRPGDSSDSKWTNRPQHRHTCYYRGQDYRATA</sequence>
<evidence type="ECO:0000259" key="2">
    <source>
        <dbReference type="Pfam" id="PF23055"/>
    </source>
</evidence>
<feature type="coiled-coil region" evidence="1">
    <location>
        <begin position="1"/>
        <end position="35"/>
    </location>
</feature>
<feature type="domain" description="DUF7041" evidence="2">
    <location>
        <begin position="58"/>
        <end position="140"/>
    </location>
</feature>
<proteinExistence type="predicted"/>
<dbReference type="PANTHER" id="PTHR33327">
    <property type="entry name" value="ENDONUCLEASE"/>
    <property type="match status" value="1"/>
</dbReference>
<keyword evidence="4" id="KW-1185">Reference proteome</keyword>
<evidence type="ECO:0000313" key="3">
    <source>
        <dbReference type="EMBL" id="CAH0551106.1"/>
    </source>
</evidence>
<dbReference type="AlphaFoldDB" id="A0A9P0AZ60"/>
<evidence type="ECO:0000256" key="1">
    <source>
        <dbReference type="SAM" id="Coils"/>
    </source>
</evidence>
<dbReference type="InterPro" id="IPR055469">
    <property type="entry name" value="DUF7041"/>
</dbReference>
<reference evidence="3" key="1">
    <citation type="submission" date="2021-12" db="EMBL/GenBank/DDBJ databases">
        <authorList>
            <person name="King R."/>
        </authorList>
    </citation>
    <scope>NUCLEOTIDE SEQUENCE</scope>
</reference>
<gene>
    <name evidence="3" type="ORF">MELIAE_LOCUS3785</name>
</gene>
<protein>
    <recommendedName>
        <fullName evidence="2">DUF7041 domain-containing protein</fullName>
    </recommendedName>
</protein>
<name>A0A9P0AZ60_BRAAE</name>
<dbReference type="EMBL" id="OV121133">
    <property type="protein sequence ID" value="CAH0551106.1"/>
    <property type="molecule type" value="Genomic_DNA"/>
</dbReference>